<sequence length="577" mass="63972">MSNGTSFNSLGTVDAFARTLFRRAKTAGLEFADVATAVRRLHTVLKHLKAEAEDPDSLLNSDASSVYVRQLTPLVEDCDFTLKQLDTILEKYGEATKLEERQRDMVAMIRTKLANQKTNIDMFLDTVQLHNPSKAQRIVDEQGGNLDDIKDKVDAIAARLFARRDSGIGDDDEDLWQQFRVELEKEGFSKEVLRKNKEVLRAYIRELEESTSNDATAPPSVRGLLAQERVHLHPVMAVTPASHSNQDGYTHGGTYGSYDEKYGLLSRGDRRMAEPRSFPGMPNQQSTLSTYERDNEMAEDHNDSLALISTRELMTMDTLNRGMGNLRLSAAPLQNYSTSPSSASPSTRYLPPDVAAARAAADFSSSPTANNLGVSPRFVPPFPPHVSGGAPPYGASPRTSQGRLAPDRYGMDIPLEAKWTRIRRALVSPEVLERAGVRYEARPDYVAVLGVLTREEITTYARLSAEARAARSSRQHAPAANPINHPSPPRRRNDSHASSSDDPLWDSSDNSSEASYPDPDKGNKTYYIVPPPDKEKGTSPAATVQPKPILKNRNENHVRFDPEPHELDPHQSSPRSY</sequence>
<feature type="non-terminal residue" evidence="3">
    <location>
        <position position="577"/>
    </location>
</feature>
<dbReference type="STRING" id="708187.A0A1Q8RS42"/>
<evidence type="ECO:0000256" key="1">
    <source>
        <dbReference type="SAM" id="MobiDB-lite"/>
    </source>
</evidence>
<feature type="region of interest" description="Disordered" evidence="1">
    <location>
        <begin position="468"/>
        <end position="577"/>
    </location>
</feature>
<evidence type="ECO:0000259" key="2">
    <source>
        <dbReference type="Pfam" id="PF26118"/>
    </source>
</evidence>
<dbReference type="OrthoDB" id="5226662at2759"/>
<feature type="compositionally biased region" description="Low complexity" evidence="1">
    <location>
        <begin position="498"/>
        <end position="512"/>
    </location>
</feature>
<gene>
    <name evidence="3" type="ORF">CCHL11_08952</name>
</gene>
<feature type="compositionally biased region" description="Basic and acidic residues" evidence="1">
    <location>
        <begin position="552"/>
        <end position="569"/>
    </location>
</feature>
<dbReference type="EMBL" id="MPGH01000104">
    <property type="protein sequence ID" value="OLN87124.1"/>
    <property type="molecule type" value="Genomic_DNA"/>
</dbReference>
<accession>A0A1Q8RS42</accession>
<feature type="region of interest" description="Disordered" evidence="1">
    <location>
        <begin position="385"/>
        <end position="408"/>
    </location>
</feature>
<evidence type="ECO:0000313" key="4">
    <source>
        <dbReference type="Proteomes" id="UP000186583"/>
    </source>
</evidence>
<keyword evidence="4" id="KW-1185">Reference proteome</keyword>
<organism evidence="3 4">
    <name type="scientific">Colletotrichum chlorophyti</name>
    <dbReference type="NCBI Taxonomy" id="708187"/>
    <lineage>
        <taxon>Eukaryota</taxon>
        <taxon>Fungi</taxon>
        <taxon>Dikarya</taxon>
        <taxon>Ascomycota</taxon>
        <taxon>Pezizomycotina</taxon>
        <taxon>Sordariomycetes</taxon>
        <taxon>Hypocreomycetidae</taxon>
        <taxon>Glomerellales</taxon>
        <taxon>Glomerellaceae</taxon>
        <taxon>Colletotrichum</taxon>
    </lineage>
</organism>
<dbReference type="InterPro" id="IPR058348">
    <property type="entry name" value="DUF8035"/>
</dbReference>
<reference evidence="3 4" key="1">
    <citation type="submission" date="2016-11" db="EMBL/GenBank/DDBJ databases">
        <title>Draft Genome Assembly of Colletotrichum chlorophyti a pathogen of herbaceous plants.</title>
        <authorList>
            <person name="Gan P."/>
            <person name="Narusaka M."/>
            <person name="Tsushima A."/>
            <person name="Narusaka Y."/>
            <person name="Takano Y."/>
            <person name="Shirasu K."/>
        </authorList>
    </citation>
    <scope>NUCLEOTIDE SEQUENCE [LARGE SCALE GENOMIC DNA]</scope>
    <source>
        <strain evidence="3 4">NTL11</strain>
    </source>
</reference>
<feature type="domain" description="DUF8035" evidence="2">
    <location>
        <begin position="417"/>
        <end position="470"/>
    </location>
</feature>
<name>A0A1Q8RS42_9PEZI</name>
<proteinExistence type="predicted"/>
<dbReference type="Pfam" id="PF26118">
    <property type="entry name" value="DUF8035"/>
    <property type="match status" value="1"/>
</dbReference>
<feature type="compositionally biased region" description="Low complexity" evidence="1">
    <location>
        <begin position="468"/>
        <end position="480"/>
    </location>
</feature>
<dbReference type="Proteomes" id="UP000186583">
    <property type="component" value="Unassembled WGS sequence"/>
</dbReference>
<evidence type="ECO:0000313" key="3">
    <source>
        <dbReference type="EMBL" id="OLN87124.1"/>
    </source>
</evidence>
<dbReference type="PANTHER" id="PTHR42081">
    <property type="entry name" value="ZINC FINGER PROTEIN DHHC DOMAIN CONTAINING PROTEIN"/>
    <property type="match status" value="1"/>
</dbReference>
<dbReference type="PANTHER" id="PTHR42081:SF2">
    <property type="entry name" value="NIPPED-B-LIKE PROTEIN B"/>
    <property type="match status" value="1"/>
</dbReference>
<comment type="caution">
    <text evidence="3">The sequence shown here is derived from an EMBL/GenBank/DDBJ whole genome shotgun (WGS) entry which is preliminary data.</text>
</comment>
<dbReference type="AlphaFoldDB" id="A0A1Q8RS42"/>
<protein>
    <recommendedName>
        <fullName evidence="2">DUF8035 domain-containing protein</fullName>
    </recommendedName>
</protein>